<dbReference type="EMBL" id="OUUW01000008">
    <property type="protein sequence ID" value="SPP84582.1"/>
    <property type="molecule type" value="Genomic_DNA"/>
</dbReference>
<gene>
    <name evidence="1" type="ORF">DGUA_6G017197</name>
</gene>
<sequence>MAYHRPNVDGLHDRILDYMEKFYHLRCPSHDEMIFQWFLLEGFYPLFFLLGRPVEELLQSSDEQLDKMNEAMAKYMICAYFRVLFHYAIGTDMDIRRRTLLRCRFVVNVVEVFMLEQHRLLNEPLRNGEKRATQAETLGLCIRTSNRESYSEFYVNQQFPRPDFLAINHARVGLRHYISKTPAETPNSEGFPCPI</sequence>
<accession>A0A3B0JVW7</accession>
<reference evidence="2" key="1">
    <citation type="submission" date="2018-01" db="EMBL/GenBank/DDBJ databases">
        <authorList>
            <person name="Alioto T."/>
            <person name="Alioto T."/>
        </authorList>
    </citation>
    <scope>NUCLEOTIDE SEQUENCE [LARGE SCALE GENOMIC DNA]</scope>
</reference>
<evidence type="ECO:0000313" key="2">
    <source>
        <dbReference type="Proteomes" id="UP000268350"/>
    </source>
</evidence>
<protein>
    <submittedName>
        <fullName evidence="1">Uncharacterized protein</fullName>
    </submittedName>
</protein>
<keyword evidence="2" id="KW-1185">Reference proteome</keyword>
<name>A0A3B0JVW7_DROGU</name>
<proteinExistence type="predicted"/>
<dbReference type="Proteomes" id="UP000268350">
    <property type="component" value="Unassembled WGS sequence"/>
</dbReference>
<organism evidence="1 2">
    <name type="scientific">Drosophila guanche</name>
    <name type="common">Fruit fly</name>
    <dbReference type="NCBI Taxonomy" id="7266"/>
    <lineage>
        <taxon>Eukaryota</taxon>
        <taxon>Metazoa</taxon>
        <taxon>Ecdysozoa</taxon>
        <taxon>Arthropoda</taxon>
        <taxon>Hexapoda</taxon>
        <taxon>Insecta</taxon>
        <taxon>Pterygota</taxon>
        <taxon>Neoptera</taxon>
        <taxon>Endopterygota</taxon>
        <taxon>Diptera</taxon>
        <taxon>Brachycera</taxon>
        <taxon>Muscomorpha</taxon>
        <taxon>Ephydroidea</taxon>
        <taxon>Drosophilidae</taxon>
        <taxon>Drosophila</taxon>
        <taxon>Sophophora</taxon>
    </lineage>
</organism>
<dbReference type="AlphaFoldDB" id="A0A3B0JVW7"/>
<evidence type="ECO:0000313" key="1">
    <source>
        <dbReference type="EMBL" id="SPP84582.1"/>
    </source>
</evidence>